<dbReference type="GO" id="GO:0009451">
    <property type="term" value="P:RNA modification"/>
    <property type="evidence" value="ECO:0007669"/>
    <property type="project" value="InterPro"/>
</dbReference>
<protein>
    <recommendedName>
        <fullName evidence="3">Pentatricopeptide repeat-containing protein</fullName>
    </recommendedName>
</protein>
<evidence type="ECO:0000313" key="1">
    <source>
        <dbReference type="EMBL" id="KAF7130201.1"/>
    </source>
</evidence>
<dbReference type="AlphaFoldDB" id="A0A834LDR2"/>
<reference evidence="1" key="1">
    <citation type="submission" date="2019-11" db="EMBL/GenBank/DDBJ databases">
        <authorList>
            <person name="Liu Y."/>
            <person name="Hou J."/>
            <person name="Li T.-Q."/>
            <person name="Guan C.-H."/>
            <person name="Wu X."/>
            <person name="Wu H.-Z."/>
            <person name="Ling F."/>
            <person name="Zhang R."/>
            <person name="Shi X.-G."/>
            <person name="Ren J.-P."/>
            <person name="Chen E.-F."/>
            <person name="Sun J.-M."/>
        </authorList>
    </citation>
    <scope>NUCLEOTIDE SEQUENCE</scope>
    <source>
        <strain evidence="1">Adult_tree_wgs_1</strain>
        <tissue evidence="1">Leaves</tissue>
    </source>
</reference>
<keyword evidence="2" id="KW-1185">Reference proteome</keyword>
<dbReference type="GO" id="GO:0003723">
    <property type="term" value="F:RNA binding"/>
    <property type="evidence" value="ECO:0007669"/>
    <property type="project" value="InterPro"/>
</dbReference>
<dbReference type="InterPro" id="IPR046960">
    <property type="entry name" value="PPR_At4g14850-like_plant"/>
</dbReference>
<proteinExistence type="predicted"/>
<organism evidence="1 2">
    <name type="scientific">Rhododendron simsii</name>
    <name type="common">Sims's rhododendron</name>
    <dbReference type="NCBI Taxonomy" id="118357"/>
    <lineage>
        <taxon>Eukaryota</taxon>
        <taxon>Viridiplantae</taxon>
        <taxon>Streptophyta</taxon>
        <taxon>Embryophyta</taxon>
        <taxon>Tracheophyta</taxon>
        <taxon>Spermatophyta</taxon>
        <taxon>Magnoliopsida</taxon>
        <taxon>eudicotyledons</taxon>
        <taxon>Gunneridae</taxon>
        <taxon>Pentapetalae</taxon>
        <taxon>asterids</taxon>
        <taxon>Ericales</taxon>
        <taxon>Ericaceae</taxon>
        <taxon>Ericoideae</taxon>
        <taxon>Rhodoreae</taxon>
        <taxon>Rhododendron</taxon>
    </lineage>
</organism>
<dbReference type="PANTHER" id="PTHR47926">
    <property type="entry name" value="PENTATRICOPEPTIDE REPEAT-CONTAINING PROTEIN"/>
    <property type="match status" value="1"/>
</dbReference>
<sequence>MHCSIQLQSWTGQQVHGIASVSGLDSDPFVQSSLVLYMSNQMQSIKDVHKLLDAMSERDVVSWSALFSGYAQLGHGSEARESLSQVSPTLDSFKVFFFMVALYTLHCSKLWLPQASGRSEMLVPIERPFRMLFMLFLDPLLIATVNSLPSRRHRGDGSRSMAGRRSLFSASGRNGFSTKVSSGQSTLYWKDVWFGHAPIMEVYPRLHLISTQQSASDLTLANSQSSRAMINGRHFPRPQSQAYLEKCKSFQEKLATTSELLKRNFTLQGVLEEGLVLYPVMVRNSKLLLWCCLLGVDSESRWMLAGTSSEYRSTIFAVV</sequence>
<gene>
    <name evidence="1" type="ORF">RHSIM_Rhsim10G0197600</name>
</gene>
<dbReference type="Proteomes" id="UP000626092">
    <property type="component" value="Unassembled WGS sequence"/>
</dbReference>
<evidence type="ECO:0008006" key="3">
    <source>
        <dbReference type="Google" id="ProtNLM"/>
    </source>
</evidence>
<dbReference type="EMBL" id="WJXA01000010">
    <property type="protein sequence ID" value="KAF7130201.1"/>
    <property type="molecule type" value="Genomic_DNA"/>
</dbReference>
<comment type="caution">
    <text evidence="1">The sequence shown here is derived from an EMBL/GenBank/DDBJ whole genome shotgun (WGS) entry which is preliminary data.</text>
</comment>
<accession>A0A834LDR2</accession>
<dbReference type="OrthoDB" id="1937829at2759"/>
<evidence type="ECO:0000313" key="2">
    <source>
        <dbReference type="Proteomes" id="UP000626092"/>
    </source>
</evidence>
<name>A0A834LDR2_RHOSS</name>
<dbReference type="InterPro" id="IPR011990">
    <property type="entry name" value="TPR-like_helical_dom_sf"/>
</dbReference>
<dbReference type="Gene3D" id="1.25.40.10">
    <property type="entry name" value="Tetratricopeptide repeat domain"/>
    <property type="match status" value="1"/>
</dbReference>